<evidence type="ECO:0000313" key="3">
    <source>
        <dbReference type="Proteomes" id="UP000318297"/>
    </source>
</evidence>
<accession>A0A561E8G1</accession>
<evidence type="ECO:0000313" key="2">
    <source>
        <dbReference type="EMBL" id="TWE11897.1"/>
    </source>
</evidence>
<reference evidence="2 3" key="1">
    <citation type="submission" date="2019-06" db="EMBL/GenBank/DDBJ databases">
        <title>Sequencing the genomes of 1000 actinobacteria strains.</title>
        <authorList>
            <person name="Klenk H.-P."/>
        </authorList>
    </citation>
    <scope>NUCLEOTIDE SEQUENCE [LARGE SCALE GENOMIC DNA]</scope>
    <source>
        <strain evidence="2 3">DSM 19560</strain>
    </source>
</reference>
<sequence>MRDQLAAEAEPLGLTDTGSQGPPVGVVRGGPVRVGALGDGFEVEPVGEGLLDEPPLGDGLGHFDEVGPVGSVDDGADDERRAVGAVLTPVVAVGIPGSTRWLESGACGIVGTTLVPGSPTCVDIGDGTDDDEPTALGSTCGEVMPRLRATCPKTGTLAPVTAAATPEIDSVPTTIAVVAANRKPPRRARA</sequence>
<dbReference type="Proteomes" id="UP000318297">
    <property type="component" value="Unassembled WGS sequence"/>
</dbReference>
<organism evidence="2 3">
    <name type="scientific">Rudaeicoccus suwonensis</name>
    <dbReference type="NCBI Taxonomy" id="657409"/>
    <lineage>
        <taxon>Bacteria</taxon>
        <taxon>Bacillati</taxon>
        <taxon>Actinomycetota</taxon>
        <taxon>Actinomycetes</taxon>
        <taxon>Micrococcales</taxon>
        <taxon>Dermacoccaceae</taxon>
        <taxon>Rudaeicoccus</taxon>
    </lineage>
</organism>
<evidence type="ECO:0000256" key="1">
    <source>
        <dbReference type="SAM" id="MobiDB-lite"/>
    </source>
</evidence>
<proteinExistence type="predicted"/>
<name>A0A561E8G1_9MICO</name>
<comment type="caution">
    <text evidence="2">The sequence shown here is derived from an EMBL/GenBank/DDBJ whole genome shotgun (WGS) entry which is preliminary data.</text>
</comment>
<dbReference type="EMBL" id="VIVQ01000001">
    <property type="protein sequence ID" value="TWE11897.1"/>
    <property type="molecule type" value="Genomic_DNA"/>
</dbReference>
<dbReference type="AlphaFoldDB" id="A0A561E8G1"/>
<gene>
    <name evidence="2" type="ORF">BKA23_0690</name>
</gene>
<protein>
    <submittedName>
        <fullName evidence="2">Uncharacterized protein</fullName>
    </submittedName>
</protein>
<keyword evidence="3" id="KW-1185">Reference proteome</keyword>
<feature type="region of interest" description="Disordered" evidence="1">
    <location>
        <begin position="1"/>
        <end position="27"/>
    </location>
</feature>